<dbReference type="SUPFAM" id="SSF56112">
    <property type="entry name" value="Protein kinase-like (PK-like)"/>
    <property type="match status" value="1"/>
</dbReference>
<sequence>MTSRIVTLWYRSPELLLGPTEYHVVVDLRSIGCILAELLVGKPIIPSQTEIEQLHKIFKLCGSLSEDY</sequence>
<dbReference type="GO" id="GO:0000307">
    <property type="term" value="C:cyclin-dependent protein kinase holoenzyme complex"/>
    <property type="evidence" value="ECO:0007669"/>
    <property type="project" value="TreeGrafter"/>
</dbReference>
<dbReference type="InterPro" id="IPR000719">
    <property type="entry name" value="Prot_kinase_dom"/>
</dbReference>
<keyword evidence="2" id="KW-0597">Phosphoprotein</keyword>
<keyword evidence="3" id="KW-0547">Nucleotide-binding</keyword>
<organism evidence="7 8">
    <name type="scientific">Miscanthus lutarioriparius</name>
    <dbReference type="NCBI Taxonomy" id="422564"/>
    <lineage>
        <taxon>Eukaryota</taxon>
        <taxon>Viridiplantae</taxon>
        <taxon>Streptophyta</taxon>
        <taxon>Embryophyta</taxon>
        <taxon>Tracheophyta</taxon>
        <taxon>Spermatophyta</taxon>
        <taxon>Magnoliopsida</taxon>
        <taxon>Liliopsida</taxon>
        <taxon>Poales</taxon>
        <taxon>Poaceae</taxon>
        <taxon>PACMAD clade</taxon>
        <taxon>Panicoideae</taxon>
        <taxon>Andropogonodae</taxon>
        <taxon>Andropogoneae</taxon>
        <taxon>Saccharinae</taxon>
        <taxon>Miscanthus</taxon>
    </lineage>
</organism>
<proteinExistence type="predicted"/>
<name>A0A811Q034_9POAL</name>
<dbReference type="EMBL" id="CAJGYO010000008">
    <property type="protein sequence ID" value="CAD6249239.1"/>
    <property type="molecule type" value="Genomic_DNA"/>
</dbReference>
<dbReference type="OrthoDB" id="1732493at2759"/>
<dbReference type="InterPro" id="IPR050108">
    <property type="entry name" value="CDK"/>
</dbReference>
<dbReference type="AlphaFoldDB" id="A0A811Q034"/>
<keyword evidence="4" id="KW-0067">ATP-binding</keyword>
<evidence type="ECO:0000256" key="2">
    <source>
        <dbReference type="ARBA" id="ARBA00022553"/>
    </source>
</evidence>
<dbReference type="InterPro" id="IPR011009">
    <property type="entry name" value="Kinase-like_dom_sf"/>
</dbReference>
<dbReference type="EC" id="2.7.11.23" evidence="1"/>
<evidence type="ECO:0000256" key="1">
    <source>
        <dbReference type="ARBA" id="ARBA00012409"/>
    </source>
</evidence>
<reference evidence="7" key="1">
    <citation type="submission" date="2020-10" db="EMBL/GenBank/DDBJ databases">
        <authorList>
            <person name="Han B."/>
            <person name="Lu T."/>
            <person name="Zhao Q."/>
            <person name="Huang X."/>
            <person name="Zhao Y."/>
        </authorList>
    </citation>
    <scope>NUCLEOTIDE SEQUENCE</scope>
</reference>
<dbReference type="Proteomes" id="UP000604825">
    <property type="component" value="Unassembled WGS sequence"/>
</dbReference>
<comment type="caution">
    <text evidence="7">The sequence shown here is derived from an EMBL/GenBank/DDBJ whole genome shotgun (WGS) entry which is preliminary data.</text>
</comment>
<dbReference type="Pfam" id="PF00069">
    <property type="entry name" value="Pkinase"/>
    <property type="match status" value="1"/>
</dbReference>
<dbReference type="PROSITE" id="PS50011">
    <property type="entry name" value="PROTEIN_KINASE_DOM"/>
    <property type="match status" value="1"/>
</dbReference>
<evidence type="ECO:0000259" key="6">
    <source>
        <dbReference type="PROSITE" id="PS50011"/>
    </source>
</evidence>
<evidence type="ECO:0000313" key="8">
    <source>
        <dbReference type="Proteomes" id="UP000604825"/>
    </source>
</evidence>
<evidence type="ECO:0000256" key="5">
    <source>
        <dbReference type="ARBA" id="ARBA00049280"/>
    </source>
</evidence>
<keyword evidence="8" id="KW-1185">Reference proteome</keyword>
<gene>
    <name evidence="7" type="ORF">NCGR_LOCUS33077</name>
</gene>
<dbReference type="PANTHER" id="PTHR24056:SF481">
    <property type="entry name" value="OS02G0559300 PROTEIN"/>
    <property type="match status" value="1"/>
</dbReference>
<protein>
    <recommendedName>
        <fullName evidence="1">[RNA-polymerase]-subunit kinase</fullName>
        <ecNumber evidence="1">2.7.11.23</ecNumber>
    </recommendedName>
</protein>
<comment type="catalytic activity">
    <reaction evidence="5">
        <text>[DNA-directed RNA polymerase] + ATP = phospho-[DNA-directed RNA polymerase] + ADP + H(+)</text>
        <dbReference type="Rhea" id="RHEA:10216"/>
        <dbReference type="Rhea" id="RHEA-COMP:11321"/>
        <dbReference type="Rhea" id="RHEA-COMP:11322"/>
        <dbReference type="ChEBI" id="CHEBI:15378"/>
        <dbReference type="ChEBI" id="CHEBI:30616"/>
        <dbReference type="ChEBI" id="CHEBI:43176"/>
        <dbReference type="ChEBI" id="CHEBI:68546"/>
        <dbReference type="ChEBI" id="CHEBI:456216"/>
        <dbReference type="EC" id="2.7.11.23"/>
    </reaction>
</comment>
<dbReference type="GO" id="GO:0005634">
    <property type="term" value="C:nucleus"/>
    <property type="evidence" value="ECO:0007669"/>
    <property type="project" value="TreeGrafter"/>
</dbReference>
<dbReference type="GO" id="GO:0005524">
    <property type="term" value="F:ATP binding"/>
    <property type="evidence" value="ECO:0007669"/>
    <property type="project" value="UniProtKB-KW"/>
</dbReference>
<dbReference type="GO" id="GO:0008353">
    <property type="term" value="F:RNA polymerase II CTD heptapeptide repeat kinase activity"/>
    <property type="evidence" value="ECO:0007669"/>
    <property type="project" value="UniProtKB-EC"/>
</dbReference>
<evidence type="ECO:0000313" key="7">
    <source>
        <dbReference type="EMBL" id="CAD6249239.1"/>
    </source>
</evidence>
<accession>A0A811Q034</accession>
<dbReference type="GO" id="GO:0032968">
    <property type="term" value="P:positive regulation of transcription elongation by RNA polymerase II"/>
    <property type="evidence" value="ECO:0007669"/>
    <property type="project" value="TreeGrafter"/>
</dbReference>
<dbReference type="Gene3D" id="1.10.510.10">
    <property type="entry name" value="Transferase(Phosphotransferase) domain 1"/>
    <property type="match status" value="1"/>
</dbReference>
<feature type="domain" description="Protein kinase" evidence="6">
    <location>
        <begin position="1"/>
        <end position="68"/>
    </location>
</feature>
<evidence type="ECO:0000256" key="4">
    <source>
        <dbReference type="ARBA" id="ARBA00022840"/>
    </source>
</evidence>
<evidence type="ECO:0000256" key="3">
    <source>
        <dbReference type="ARBA" id="ARBA00022741"/>
    </source>
</evidence>
<dbReference type="PANTHER" id="PTHR24056">
    <property type="entry name" value="CELL DIVISION PROTEIN KINASE"/>
    <property type="match status" value="1"/>
</dbReference>